<gene>
    <name evidence="2" type="ORF">SAMN02745189_02033</name>
</gene>
<feature type="transmembrane region" description="Helical" evidence="1">
    <location>
        <begin position="40"/>
        <end position="60"/>
    </location>
</feature>
<feature type="transmembrane region" description="Helical" evidence="1">
    <location>
        <begin position="9"/>
        <end position="34"/>
    </location>
</feature>
<keyword evidence="1" id="KW-0472">Membrane</keyword>
<keyword evidence="1" id="KW-0812">Transmembrane</keyword>
<dbReference type="AlphaFoldDB" id="A0A1M7I547"/>
<organism evidence="2 3">
    <name type="scientific">Lacicoccus alkaliphilus DSM 16010</name>
    <dbReference type="NCBI Taxonomy" id="1123231"/>
    <lineage>
        <taxon>Bacteria</taxon>
        <taxon>Bacillati</taxon>
        <taxon>Bacillota</taxon>
        <taxon>Bacilli</taxon>
        <taxon>Bacillales</taxon>
        <taxon>Salinicoccaceae</taxon>
        <taxon>Lacicoccus</taxon>
    </lineage>
</organism>
<sequence length="72" mass="8404">MSRNHLNALIIRFLIFIAVFATLYITSAYLLTFIVTDINWAMLIHIANIFIMFSLSLFITKHLSRWVGEKQS</sequence>
<dbReference type="EMBL" id="FRCF01000009">
    <property type="protein sequence ID" value="SHM35835.1"/>
    <property type="molecule type" value="Genomic_DNA"/>
</dbReference>
<proteinExistence type="predicted"/>
<accession>A0A1M7I547</accession>
<dbReference type="OrthoDB" id="2390229at2"/>
<evidence type="ECO:0000313" key="3">
    <source>
        <dbReference type="Proteomes" id="UP000184206"/>
    </source>
</evidence>
<keyword evidence="1" id="KW-1133">Transmembrane helix</keyword>
<reference evidence="2 3" key="1">
    <citation type="submission" date="2016-11" db="EMBL/GenBank/DDBJ databases">
        <authorList>
            <person name="Jaros S."/>
            <person name="Januszkiewicz K."/>
            <person name="Wedrychowicz H."/>
        </authorList>
    </citation>
    <scope>NUCLEOTIDE SEQUENCE [LARGE SCALE GENOMIC DNA]</scope>
    <source>
        <strain evidence="2 3">DSM 16010</strain>
    </source>
</reference>
<dbReference type="RefSeq" id="WP_143146128.1">
    <property type="nucleotide sequence ID" value="NZ_FRCF01000009.1"/>
</dbReference>
<protein>
    <submittedName>
        <fullName evidence="2">Uncharacterized protein</fullName>
    </submittedName>
</protein>
<evidence type="ECO:0000313" key="2">
    <source>
        <dbReference type="EMBL" id="SHM35835.1"/>
    </source>
</evidence>
<keyword evidence="3" id="KW-1185">Reference proteome</keyword>
<name>A0A1M7I547_9BACL</name>
<evidence type="ECO:0000256" key="1">
    <source>
        <dbReference type="SAM" id="Phobius"/>
    </source>
</evidence>
<dbReference type="STRING" id="1123231.SAMN02745189_02033"/>
<dbReference type="Proteomes" id="UP000184206">
    <property type="component" value="Unassembled WGS sequence"/>
</dbReference>